<sequence>MSRRAPDTNVEDRLRATLIAEAERHPVRPDLDALRTGSDAAIVEVRRRPDRARILTAAAILIVVAIGVVGALAVVRASGDVSDDDGQPVASGAGASGYHLPGPGWSIVGVEVSGALSSGWTREVLFVPPTALDDDNTTRLFVNVVPVTSLTGATDRWEEAGATQLDRNPGDHPVWTVAQSAEDAGAEATSRLLMPGEGEVLVLSSTGVPLEALLDLADRWRNSNGRQIALDAGSGLERWSDQTRPEATPVDPGPLAGGEPDPGPTLEPLVVVTVESSEGVRAAYLLAATGTRGRPTGVGDADGGISRGIEPEDGSQLVDGLRTDGEVWSVPGPQGPDALLALAPGVDIFVTANGPEPATEPADEDDLRDLMAGLRPVDGATWTAAVTAFPAGVEWTDRLANLGLPDRLADPDRDDPPPPPTTGPSTSTPGG</sequence>
<name>A0AAE9YDE3_9ACTN</name>
<gene>
    <name evidence="3" type="ORF">PO878_14725</name>
</gene>
<dbReference type="AlphaFoldDB" id="A0AAE9YDE3"/>
<feature type="transmembrane region" description="Helical" evidence="2">
    <location>
        <begin position="54"/>
        <end position="75"/>
    </location>
</feature>
<reference evidence="3" key="1">
    <citation type="submission" date="2023-01" db="EMBL/GenBank/DDBJ databases">
        <title>The diversity of Class Acidimicrobiia in South China Sea sediment environments and the proposal of Iamia marina sp. nov., a novel species of the genus Iamia.</title>
        <authorList>
            <person name="He Y."/>
            <person name="Tian X."/>
        </authorList>
    </citation>
    <scope>NUCLEOTIDE SEQUENCE</scope>
    <source>
        <strain evidence="3">DSM 19957</strain>
    </source>
</reference>
<feature type="compositionally biased region" description="Basic and acidic residues" evidence="1">
    <location>
        <begin position="407"/>
        <end position="416"/>
    </location>
</feature>
<evidence type="ECO:0000313" key="3">
    <source>
        <dbReference type="EMBL" id="WCO65756.1"/>
    </source>
</evidence>
<dbReference type="EMBL" id="CP116942">
    <property type="protein sequence ID" value="WCO65756.1"/>
    <property type="molecule type" value="Genomic_DNA"/>
</dbReference>
<evidence type="ECO:0000256" key="1">
    <source>
        <dbReference type="SAM" id="MobiDB-lite"/>
    </source>
</evidence>
<keyword evidence="4" id="KW-1185">Reference proteome</keyword>
<proteinExistence type="predicted"/>
<keyword evidence="2" id="KW-0472">Membrane</keyword>
<dbReference type="KEGG" id="ima:PO878_14725"/>
<dbReference type="RefSeq" id="WP_272735283.1">
    <property type="nucleotide sequence ID" value="NZ_CP116942.1"/>
</dbReference>
<organism evidence="3 4">
    <name type="scientific">Iamia majanohamensis</name>
    <dbReference type="NCBI Taxonomy" id="467976"/>
    <lineage>
        <taxon>Bacteria</taxon>
        <taxon>Bacillati</taxon>
        <taxon>Actinomycetota</taxon>
        <taxon>Acidimicrobiia</taxon>
        <taxon>Acidimicrobiales</taxon>
        <taxon>Iamiaceae</taxon>
        <taxon>Iamia</taxon>
    </lineage>
</organism>
<feature type="region of interest" description="Disordered" evidence="1">
    <location>
        <begin position="402"/>
        <end position="431"/>
    </location>
</feature>
<evidence type="ECO:0000313" key="4">
    <source>
        <dbReference type="Proteomes" id="UP001216390"/>
    </source>
</evidence>
<keyword evidence="2" id="KW-1133">Transmembrane helix</keyword>
<evidence type="ECO:0000256" key="2">
    <source>
        <dbReference type="SAM" id="Phobius"/>
    </source>
</evidence>
<protein>
    <submittedName>
        <fullName evidence="3">Uncharacterized protein</fullName>
    </submittedName>
</protein>
<dbReference type="Proteomes" id="UP001216390">
    <property type="component" value="Chromosome"/>
</dbReference>
<keyword evidence="2" id="KW-0812">Transmembrane</keyword>
<feature type="region of interest" description="Disordered" evidence="1">
    <location>
        <begin position="232"/>
        <end position="265"/>
    </location>
</feature>
<accession>A0AAE9YDE3</accession>